<evidence type="ECO:0000259" key="2">
    <source>
        <dbReference type="PROSITE" id="PS50110"/>
    </source>
</evidence>
<dbReference type="Pfam" id="PF00072">
    <property type="entry name" value="Response_reg"/>
    <property type="match status" value="1"/>
</dbReference>
<protein>
    <submittedName>
        <fullName evidence="3">Response regulator receiver protein</fullName>
    </submittedName>
</protein>
<evidence type="ECO:0000256" key="1">
    <source>
        <dbReference type="PROSITE-ProRule" id="PRU00169"/>
    </source>
</evidence>
<name>F4C5T3_SPHS2</name>
<gene>
    <name evidence="3" type="ordered locus">Sph21_3561</name>
</gene>
<dbReference type="HOGENOM" id="CLU_000445_69_15_10"/>
<dbReference type="SUPFAM" id="SSF52172">
    <property type="entry name" value="CheY-like"/>
    <property type="match status" value="1"/>
</dbReference>
<accession>F4C5T3</accession>
<proteinExistence type="predicted"/>
<feature type="domain" description="Response regulatory" evidence="2">
    <location>
        <begin position="12"/>
        <end position="123"/>
    </location>
</feature>
<dbReference type="eggNOG" id="COG2197">
    <property type="taxonomic scope" value="Bacteria"/>
</dbReference>
<evidence type="ECO:0000313" key="3">
    <source>
        <dbReference type="EMBL" id="ADZ80098.1"/>
    </source>
</evidence>
<dbReference type="EMBL" id="CP002584">
    <property type="protein sequence ID" value="ADZ80098.1"/>
    <property type="molecule type" value="Genomic_DNA"/>
</dbReference>
<dbReference type="PATRIC" id="fig|743722.3.peg.3802"/>
<dbReference type="KEGG" id="shg:Sph21_3561"/>
<dbReference type="SMART" id="SM00448">
    <property type="entry name" value="REC"/>
    <property type="match status" value="1"/>
</dbReference>
<sequence>MDTGKDYKNNVCVAVIDGNAQLREMTVKQLENSGYIVQLQVDNGQKALEKIKEDSRLPDVCIIEEDFATAKLLLEKHPDLKILFSSTEDSEKRVTDMLKTGVSGYVLKYADPDEIPTAVKALSENKKYFSVGVNGIATEYFKNQPQS</sequence>
<dbReference type="PROSITE" id="PS50110">
    <property type="entry name" value="RESPONSE_REGULATORY"/>
    <property type="match status" value="1"/>
</dbReference>
<dbReference type="OrthoDB" id="9797341at2"/>
<comment type="caution">
    <text evidence="1">Lacks conserved residue(s) required for the propagation of feature annotation.</text>
</comment>
<dbReference type="AlphaFoldDB" id="F4C5T3"/>
<organism evidence="3">
    <name type="scientific">Sphingobacterium sp. (strain 21)</name>
    <dbReference type="NCBI Taxonomy" id="743722"/>
    <lineage>
        <taxon>Bacteria</taxon>
        <taxon>Pseudomonadati</taxon>
        <taxon>Bacteroidota</taxon>
        <taxon>Sphingobacteriia</taxon>
        <taxon>Sphingobacteriales</taxon>
        <taxon>Sphingobacteriaceae</taxon>
        <taxon>Sphingobacterium</taxon>
    </lineage>
</organism>
<dbReference type="InterPro" id="IPR001789">
    <property type="entry name" value="Sig_transdc_resp-reg_receiver"/>
</dbReference>
<dbReference type="GO" id="GO:0000160">
    <property type="term" value="P:phosphorelay signal transduction system"/>
    <property type="evidence" value="ECO:0007669"/>
    <property type="project" value="InterPro"/>
</dbReference>
<dbReference type="STRING" id="743722.Sph21_3561"/>
<dbReference type="Gene3D" id="3.40.50.2300">
    <property type="match status" value="1"/>
</dbReference>
<dbReference type="InterPro" id="IPR011006">
    <property type="entry name" value="CheY-like_superfamily"/>
</dbReference>
<reference evidence="3" key="1">
    <citation type="submission" date="2011-03" db="EMBL/GenBank/DDBJ databases">
        <title>Complete sequence of Sphingobacterium sp. 21.</title>
        <authorList>
            <consortium name="US DOE Joint Genome Institute"/>
            <person name="Lucas S."/>
            <person name="Copeland A."/>
            <person name="Lapidus A."/>
            <person name="Cheng J.-F."/>
            <person name="Goodwin L."/>
            <person name="Pitluck S."/>
            <person name="Davenport K."/>
            <person name="Detter J.C."/>
            <person name="Han C."/>
            <person name="Tapia R."/>
            <person name="Land M."/>
            <person name="Hauser L."/>
            <person name="Kyrpides N."/>
            <person name="Ivanova N."/>
            <person name="Ovchinnikova G."/>
            <person name="Pagani I."/>
            <person name="Siebers A.K."/>
            <person name="Allgaier M."/>
            <person name="Thelen M.P."/>
            <person name="Hugenholtz P."/>
            <person name="Woyke T."/>
        </authorList>
    </citation>
    <scope>NUCLEOTIDE SEQUENCE</scope>
    <source>
        <strain evidence="3">21</strain>
    </source>
</reference>